<proteinExistence type="predicted"/>
<keyword evidence="4" id="KW-1185">Reference proteome</keyword>
<feature type="transmembrane region" description="Helical" evidence="1">
    <location>
        <begin position="55"/>
        <end position="75"/>
    </location>
</feature>
<dbReference type="Proteomes" id="UP001248581">
    <property type="component" value="Chromosome"/>
</dbReference>
<keyword evidence="1" id="KW-0812">Transmembrane</keyword>
<feature type="domain" description="YcxB-like C-terminal" evidence="2">
    <location>
        <begin position="97"/>
        <end position="155"/>
    </location>
</feature>
<gene>
    <name evidence="3" type="ORF">RI845_03360</name>
</gene>
<keyword evidence="1" id="KW-0472">Membrane</keyword>
<sequence length="160" mass="18351">MNFESKFTLSKRHFRECFEQSSSLQPKTNKRYLKALALFVLGLFFYWSQIEGLSAHLGMFFFILAFVDALSVKFAKGWWVTRQMLSKAAGNEVTIMLSDDGINIESDFAKQLLAWSDINTYQETEKGIVLMTIKAGNSYISKRCFNDDAWQFLLAKLAGK</sequence>
<dbReference type="InterPro" id="IPR025588">
    <property type="entry name" value="YcxB-like_C"/>
</dbReference>
<dbReference type="RefSeq" id="WP_348388347.1">
    <property type="nucleotide sequence ID" value="NZ_CP134146.1"/>
</dbReference>
<accession>A0ABY9TK52</accession>
<organism evidence="3 4">
    <name type="scientific">Thalassotalea nanhaiensis</name>
    <dbReference type="NCBI Taxonomy" id="3065648"/>
    <lineage>
        <taxon>Bacteria</taxon>
        <taxon>Pseudomonadati</taxon>
        <taxon>Pseudomonadota</taxon>
        <taxon>Gammaproteobacteria</taxon>
        <taxon>Alteromonadales</taxon>
        <taxon>Colwelliaceae</taxon>
        <taxon>Thalassotalea</taxon>
    </lineage>
</organism>
<name>A0ABY9TK52_9GAMM</name>
<feature type="transmembrane region" description="Helical" evidence="1">
    <location>
        <begin position="32"/>
        <end position="49"/>
    </location>
</feature>
<reference evidence="4" key="1">
    <citation type="submission" date="2023-09" db="EMBL/GenBank/DDBJ databases">
        <authorList>
            <person name="Li S."/>
            <person name="Li X."/>
            <person name="Zhang C."/>
            <person name="Zhao Z."/>
        </authorList>
    </citation>
    <scope>NUCLEOTIDE SEQUENCE [LARGE SCALE GENOMIC DNA]</scope>
    <source>
        <strain evidence="4">SQ345</strain>
    </source>
</reference>
<evidence type="ECO:0000256" key="1">
    <source>
        <dbReference type="SAM" id="Phobius"/>
    </source>
</evidence>
<evidence type="ECO:0000259" key="2">
    <source>
        <dbReference type="Pfam" id="PF14317"/>
    </source>
</evidence>
<protein>
    <submittedName>
        <fullName evidence="3">YcxB family protein</fullName>
    </submittedName>
</protein>
<keyword evidence="1" id="KW-1133">Transmembrane helix</keyword>
<evidence type="ECO:0000313" key="3">
    <source>
        <dbReference type="EMBL" id="WNC69203.1"/>
    </source>
</evidence>
<evidence type="ECO:0000313" key="4">
    <source>
        <dbReference type="Proteomes" id="UP001248581"/>
    </source>
</evidence>
<dbReference type="Pfam" id="PF14317">
    <property type="entry name" value="YcxB"/>
    <property type="match status" value="1"/>
</dbReference>
<dbReference type="EMBL" id="CP134146">
    <property type="protein sequence ID" value="WNC69203.1"/>
    <property type="molecule type" value="Genomic_DNA"/>
</dbReference>